<dbReference type="Proteomes" id="UP000199611">
    <property type="component" value="Unassembled WGS sequence"/>
</dbReference>
<gene>
    <name evidence="1" type="ORF">SAMN05660836_01709</name>
</gene>
<dbReference type="RefSeq" id="WP_093395009.1">
    <property type="nucleotide sequence ID" value="NZ_FOUU01000005.1"/>
</dbReference>
<dbReference type="AlphaFoldDB" id="A0A1I4U934"/>
<evidence type="ECO:0000313" key="2">
    <source>
        <dbReference type="Proteomes" id="UP000199611"/>
    </source>
</evidence>
<dbReference type="STRING" id="39841.SAMN05660836_01709"/>
<sequence length="566" mass="66038">MGNQIIDFSEEKIKRLPAAEYAQVVMRLPAKRRMEAILDRADAVAVVRSMPLQDFYMTVMEVGPDDALPLLSLASTEQWIHIFDMECWNKDRIVPGEGIAWLDRLARAGYEPLVQWLYNVEFFFLISMIKQWIRVVIRPDDIDLTEALDYLPPHTIDDQYFWECRYPQYEDLIRHVLSILFETNYGYYKEIMEHAVYGLDAEMEEEAYRFHKGRLEDQAIPDYYDALTIYVPMEPSEVARTKMRYLAAEPVMSPPSFAVVKLEESEDLFSRALGRIENKAVLEYIQLELAALANKVIIADRVRFQDSELLRECLDKVRATLNLGLHILSRPGVNPSSAAQILMNVYLEHIFRVGLEPLKKLGRRARRLVEHGWIARCPLGMNILEPEWYEFVDLLCQPFPQLQRHVPGRAPFPDFFRRPSEVSEAQERLDTVLCMGIILDSIEVPWQELTENLWREGHYASIEDVTVSVLLFTAAAHSLVHEKPRFTARPIPVADWEKIFPLLHPDALIPHIRTWLSINVQGEQWQKHVNSYIQSIINAYLEEMGPFYRRGETPDPRWVKFFLFTQ</sequence>
<accession>A0A1I4U934</accession>
<keyword evidence="2" id="KW-1185">Reference proteome</keyword>
<reference evidence="1 2" key="1">
    <citation type="submission" date="2016-10" db="EMBL/GenBank/DDBJ databases">
        <authorList>
            <person name="de Groot N.N."/>
        </authorList>
    </citation>
    <scope>NUCLEOTIDE SEQUENCE [LARGE SCALE GENOMIC DNA]</scope>
    <source>
        <strain evidence="1 2">DSM 9990</strain>
    </source>
</reference>
<dbReference type="EMBL" id="FOUU01000005">
    <property type="protein sequence ID" value="SFM85330.1"/>
    <property type="molecule type" value="Genomic_DNA"/>
</dbReference>
<dbReference type="InterPro" id="IPR045750">
    <property type="entry name" value="DUF6178"/>
</dbReference>
<dbReference type="OrthoDB" id="5479105at2"/>
<name>A0A1I4U934_9BACT</name>
<evidence type="ECO:0000313" key="1">
    <source>
        <dbReference type="EMBL" id="SFM85330.1"/>
    </source>
</evidence>
<protein>
    <submittedName>
        <fullName evidence="1">Uncharacterized protein</fullName>
    </submittedName>
</protein>
<dbReference type="Pfam" id="PF19676">
    <property type="entry name" value="DUF6178"/>
    <property type="match status" value="1"/>
</dbReference>
<organism evidence="1 2">
    <name type="scientific">Thermodesulforhabdus norvegica</name>
    <dbReference type="NCBI Taxonomy" id="39841"/>
    <lineage>
        <taxon>Bacteria</taxon>
        <taxon>Pseudomonadati</taxon>
        <taxon>Thermodesulfobacteriota</taxon>
        <taxon>Syntrophobacteria</taxon>
        <taxon>Syntrophobacterales</taxon>
        <taxon>Thermodesulforhabdaceae</taxon>
        <taxon>Thermodesulforhabdus</taxon>
    </lineage>
</organism>
<proteinExistence type="predicted"/>